<evidence type="ECO:0000313" key="3">
    <source>
        <dbReference type="Proteomes" id="UP000717515"/>
    </source>
</evidence>
<feature type="chain" id="PRO_5040432942" evidence="1">
    <location>
        <begin position="18"/>
        <end position="133"/>
    </location>
</feature>
<dbReference type="EMBL" id="JAIFTL010000134">
    <property type="protein sequence ID" value="KAG9322691.1"/>
    <property type="molecule type" value="Genomic_DNA"/>
</dbReference>
<protein>
    <submittedName>
        <fullName evidence="2">Uncharacterized protein</fullName>
    </submittedName>
</protein>
<reference evidence="2" key="1">
    <citation type="submission" date="2021-07" db="EMBL/GenBank/DDBJ databases">
        <title>Draft genome of Mortierella alpina, strain LL118, isolated from an aspen leaf litter sample.</title>
        <authorList>
            <person name="Yang S."/>
            <person name="Vinatzer B.A."/>
        </authorList>
    </citation>
    <scope>NUCLEOTIDE SEQUENCE</scope>
    <source>
        <strain evidence="2">LL118</strain>
    </source>
</reference>
<gene>
    <name evidence="2" type="ORF">KVV02_008268</name>
</gene>
<comment type="caution">
    <text evidence="2">The sequence shown here is derived from an EMBL/GenBank/DDBJ whole genome shotgun (WGS) entry which is preliminary data.</text>
</comment>
<feature type="signal peptide" evidence="1">
    <location>
        <begin position="1"/>
        <end position="17"/>
    </location>
</feature>
<evidence type="ECO:0000313" key="2">
    <source>
        <dbReference type="EMBL" id="KAG9322691.1"/>
    </source>
</evidence>
<sequence>MTLVFGIVTTLLSTTSAQSDTCHACITRSIPLVANCAALTPSSYKNLDEVIHGIEVYSTPYQYRDVDPDGFTCLNALMWDIVYYRATLWGSCLDPTAACSWVEMSHYLEMIPKIASIYGAKDGPPIDLIDPPS</sequence>
<keyword evidence="1" id="KW-0732">Signal</keyword>
<organism evidence="2 3">
    <name type="scientific">Mortierella alpina</name>
    <name type="common">Oleaginous fungus</name>
    <name type="synonym">Mortierella renispora</name>
    <dbReference type="NCBI Taxonomy" id="64518"/>
    <lineage>
        <taxon>Eukaryota</taxon>
        <taxon>Fungi</taxon>
        <taxon>Fungi incertae sedis</taxon>
        <taxon>Mucoromycota</taxon>
        <taxon>Mortierellomycotina</taxon>
        <taxon>Mortierellomycetes</taxon>
        <taxon>Mortierellales</taxon>
        <taxon>Mortierellaceae</taxon>
        <taxon>Mortierella</taxon>
    </lineage>
</organism>
<evidence type="ECO:0000256" key="1">
    <source>
        <dbReference type="SAM" id="SignalP"/>
    </source>
</evidence>
<accession>A0A9P8A5A2</accession>
<dbReference type="Proteomes" id="UP000717515">
    <property type="component" value="Unassembled WGS sequence"/>
</dbReference>
<dbReference type="AlphaFoldDB" id="A0A9P8A5A2"/>
<proteinExistence type="predicted"/>
<name>A0A9P8A5A2_MORAP</name>